<feature type="domain" description="SPOR" evidence="1">
    <location>
        <begin position="257"/>
        <end position="333"/>
    </location>
</feature>
<dbReference type="STRING" id="999422.HMPREF9944_02459"/>
<keyword evidence="3" id="KW-1185">Reference proteome</keyword>
<dbReference type="InterPro" id="IPR007730">
    <property type="entry name" value="SPOR-like_dom"/>
</dbReference>
<accession>H1HQL5</accession>
<dbReference type="Pfam" id="PF18174">
    <property type="entry name" value="HU-CCDC81_bac_1"/>
    <property type="match status" value="1"/>
</dbReference>
<name>H1HQL5_9BACT</name>
<dbReference type="EMBL" id="AGEK01000046">
    <property type="protein sequence ID" value="EHO66072.1"/>
    <property type="molecule type" value="Genomic_DNA"/>
</dbReference>
<sequence>MLTNDCVIIPNFGGFMAHHLAAHFDEQDHSYLPPTRSIGFNPLLKINDSLLAQSYVEAYDISYPEALRQIEQETEEIKQLLGEGGSYEMKDLGMLNVNSEGHYVFEPCEAGLLTPTLYGLSSFELKRLNVGETEVPARLELTSVQSSSVSTVEPDMPEETLSEENTYTIQRSVVRNIMVACIALLAFLLLPSSLENGGELARTGSGIDTGLLTRIMPKDVTLGNATAYIAKEVSSKKEEAPHQIDNTERQKADTKRIEPTDYYSIVLASRITHKNARQFVKRLHGMGYDAARIMKRNNQIKVIYGVYASENDARKVVNKFYKHTEFTDCWVIHIR</sequence>
<dbReference type="InterPro" id="IPR041268">
    <property type="entry name" value="HU-CCDC81_bac_2"/>
</dbReference>
<dbReference type="SUPFAM" id="SSF110997">
    <property type="entry name" value="Sporulation related repeat"/>
    <property type="match status" value="1"/>
</dbReference>
<dbReference type="HOGENOM" id="CLU_061747_1_0_10"/>
<dbReference type="PATRIC" id="fig|999422.3.peg.2574"/>
<dbReference type="InterPro" id="IPR036680">
    <property type="entry name" value="SPOR-like_sf"/>
</dbReference>
<dbReference type="Gene3D" id="3.30.70.1070">
    <property type="entry name" value="Sporulation related repeat"/>
    <property type="match status" value="1"/>
</dbReference>
<dbReference type="AlphaFoldDB" id="H1HQL5"/>
<gene>
    <name evidence="2" type="ORF">HMPREF9944_02459</name>
</gene>
<reference evidence="2 3" key="1">
    <citation type="submission" date="2011-12" db="EMBL/GenBank/DDBJ databases">
        <title>The Genome Sequence of Prevotella maculosa OT 289.</title>
        <authorList>
            <consortium name="The Broad Institute Genome Sequencing Platform"/>
            <person name="Earl A."/>
            <person name="Ward D."/>
            <person name="Feldgarden M."/>
            <person name="Gevers D."/>
            <person name="Izard J."/>
            <person name="Blanton J.M."/>
            <person name="Mathney J."/>
            <person name="Tanner A.C."/>
            <person name="Dewhirst F.E."/>
            <person name="Young S.K."/>
            <person name="Zeng Q."/>
            <person name="Gargeya S."/>
            <person name="Fitzgerald M."/>
            <person name="Haas B."/>
            <person name="Abouelleil A."/>
            <person name="Alvarado L."/>
            <person name="Arachchi H.M."/>
            <person name="Berlin A."/>
            <person name="Chapman S.B."/>
            <person name="Gearin G."/>
            <person name="Goldberg J."/>
            <person name="Griggs A."/>
            <person name="Gujja S."/>
            <person name="Hansen M."/>
            <person name="Heiman D."/>
            <person name="Howarth C."/>
            <person name="Larimer J."/>
            <person name="Lui A."/>
            <person name="MacDonald P.J.P."/>
            <person name="McCowen C."/>
            <person name="Montmayeur A."/>
            <person name="Murphy C."/>
            <person name="Neiman D."/>
            <person name="Pearson M."/>
            <person name="Priest M."/>
            <person name="Roberts A."/>
            <person name="Saif S."/>
            <person name="Shea T."/>
            <person name="Sisk P."/>
            <person name="Stolte C."/>
            <person name="Sykes S."/>
            <person name="Wortman J."/>
            <person name="Nusbaum C."/>
            <person name="Birren B."/>
        </authorList>
    </citation>
    <scope>NUCLEOTIDE SEQUENCE [LARGE SCALE GENOMIC DNA]</scope>
    <source>
        <strain evidence="2 3">OT 289</strain>
    </source>
</reference>
<dbReference type="InterPro" id="IPR040495">
    <property type="entry name" value="HU-CCDC81_bac_1"/>
</dbReference>
<evidence type="ECO:0000259" key="1">
    <source>
        <dbReference type="PROSITE" id="PS51724"/>
    </source>
</evidence>
<dbReference type="Pfam" id="PF05036">
    <property type="entry name" value="SPOR"/>
    <property type="match status" value="1"/>
</dbReference>
<proteinExistence type="predicted"/>
<comment type="caution">
    <text evidence="2">The sequence shown here is derived from an EMBL/GenBank/DDBJ whole genome shotgun (WGS) entry which is preliminary data.</text>
</comment>
<dbReference type="Proteomes" id="UP000003167">
    <property type="component" value="Unassembled WGS sequence"/>
</dbReference>
<dbReference type="PROSITE" id="PS51724">
    <property type="entry name" value="SPOR"/>
    <property type="match status" value="1"/>
</dbReference>
<evidence type="ECO:0000313" key="3">
    <source>
        <dbReference type="Proteomes" id="UP000003167"/>
    </source>
</evidence>
<organism evidence="2 3">
    <name type="scientific">Segatella maculosa OT 289</name>
    <dbReference type="NCBI Taxonomy" id="999422"/>
    <lineage>
        <taxon>Bacteria</taxon>
        <taxon>Pseudomonadati</taxon>
        <taxon>Bacteroidota</taxon>
        <taxon>Bacteroidia</taxon>
        <taxon>Bacteroidales</taxon>
        <taxon>Prevotellaceae</taxon>
        <taxon>Segatella</taxon>
    </lineage>
</organism>
<evidence type="ECO:0000313" key="2">
    <source>
        <dbReference type="EMBL" id="EHO66072.1"/>
    </source>
</evidence>
<protein>
    <recommendedName>
        <fullName evidence="1">SPOR domain-containing protein</fullName>
    </recommendedName>
</protein>
<dbReference type="GO" id="GO:0042834">
    <property type="term" value="F:peptidoglycan binding"/>
    <property type="evidence" value="ECO:0007669"/>
    <property type="project" value="InterPro"/>
</dbReference>
<dbReference type="Pfam" id="PF18175">
    <property type="entry name" value="HU-CCDC81_bac_2"/>
    <property type="match status" value="1"/>
</dbReference>